<dbReference type="EMBL" id="CP002046">
    <property type="protein sequence ID" value="EAP86014.1"/>
    <property type="molecule type" value="Genomic_DNA"/>
</dbReference>
<dbReference type="Pfam" id="PF19783">
    <property type="entry name" value="DUF6268"/>
    <property type="match status" value="1"/>
</dbReference>
<dbReference type="SUPFAM" id="SSF103515">
    <property type="entry name" value="Autotransporter"/>
    <property type="match status" value="1"/>
</dbReference>
<feature type="domain" description="DUF6268" evidence="2">
    <location>
        <begin position="86"/>
        <end position="288"/>
    </location>
</feature>
<reference evidence="3 4" key="1">
    <citation type="journal article" date="2010" name="J. Bacteriol.">
        <title>The complete genome sequence of Croceibacter atlanticus HTCC2559T.</title>
        <authorList>
            <person name="Oh H.M."/>
            <person name="Kang I."/>
            <person name="Ferriera S."/>
            <person name="Giovannoni S.J."/>
            <person name="Cho J.C."/>
        </authorList>
    </citation>
    <scope>NUCLEOTIDE SEQUENCE [LARGE SCALE GENOMIC DNA]</scope>
    <source>
        <strain evidence="4">ATCC BAA-628 / HTCC2559 / KCTC 12090</strain>
    </source>
</reference>
<dbReference type="InterPro" id="IPR046235">
    <property type="entry name" value="DUF6268"/>
</dbReference>
<dbReference type="eggNOG" id="ENOG502ZAC6">
    <property type="taxonomic scope" value="Bacteria"/>
</dbReference>
<dbReference type="GeneID" id="89453410"/>
<dbReference type="STRING" id="216432.CA2559_08276"/>
<keyword evidence="4" id="KW-1185">Reference proteome</keyword>
<organism evidence="3 4">
    <name type="scientific">Croceibacter atlanticus (strain ATCC BAA-628 / JCM 21780 / CIP 108009 / IAM 15332 / KCTC 12090 / HTCC2559)</name>
    <dbReference type="NCBI Taxonomy" id="216432"/>
    <lineage>
        <taxon>Bacteria</taxon>
        <taxon>Pseudomonadati</taxon>
        <taxon>Bacteroidota</taxon>
        <taxon>Flavobacteriia</taxon>
        <taxon>Flavobacteriales</taxon>
        <taxon>Flavobacteriaceae</taxon>
        <taxon>Croceibacter</taxon>
    </lineage>
</organism>
<feature type="signal peptide" evidence="1">
    <location>
        <begin position="1"/>
        <end position="21"/>
    </location>
</feature>
<evidence type="ECO:0000313" key="4">
    <source>
        <dbReference type="Proteomes" id="UP000002297"/>
    </source>
</evidence>
<feature type="chain" id="PRO_5002660710" description="DUF6268 domain-containing protein" evidence="1">
    <location>
        <begin position="22"/>
        <end position="298"/>
    </location>
</feature>
<dbReference type="HOGENOM" id="CLU_939922_0_0_10"/>
<dbReference type="KEGG" id="cat:CA2559_08276"/>
<accession>A3UBL3</accession>
<sequence length="298" mass="34069">MTRICLVIFAFLSIGMHQAEAQTSDLARIEYTYFPQSDSDNSFRRFRALINAPIKVKEGSYLVIGAEYRNVNLVYEDLTPFPTRDLERFQSYDLSLGYTFKMKNDWRFGVKTGTIIASNFTDGIKSDDLLFSGAVYFIKDKDMEDQPGTSKNWRLILGLRYSTTAGRPFPLPVINYNVRASEKWSYTLGVPKTNLKHYFSEKSIVQSFVTLDGFFANIQDNIDVDGNPTTKPADNISMTVVLAGLGYEYYLTDHLLLYAYAGYTLLNDIRMRNEDTDDVYTVNDSNTFYSRGGIKFKL</sequence>
<protein>
    <recommendedName>
        <fullName evidence="2">DUF6268 domain-containing protein</fullName>
    </recommendedName>
</protein>
<evidence type="ECO:0000259" key="2">
    <source>
        <dbReference type="Pfam" id="PF19783"/>
    </source>
</evidence>
<evidence type="ECO:0000256" key="1">
    <source>
        <dbReference type="SAM" id="SignalP"/>
    </source>
</evidence>
<dbReference type="OrthoDB" id="1114906at2"/>
<gene>
    <name evidence="3" type="ordered locus">CA2559_08276</name>
</gene>
<dbReference type="Proteomes" id="UP000002297">
    <property type="component" value="Chromosome"/>
</dbReference>
<proteinExistence type="predicted"/>
<keyword evidence="1" id="KW-0732">Signal</keyword>
<evidence type="ECO:0000313" key="3">
    <source>
        <dbReference type="EMBL" id="EAP86014.1"/>
    </source>
</evidence>
<name>A3UBL3_CROAH</name>
<dbReference type="InterPro" id="IPR036709">
    <property type="entry name" value="Autotransporte_beta_dom_sf"/>
</dbReference>
<dbReference type="RefSeq" id="WP_013187400.1">
    <property type="nucleotide sequence ID" value="NC_014230.1"/>
</dbReference>
<dbReference type="AlphaFoldDB" id="A3UBL3"/>